<dbReference type="Proteomes" id="UP000032702">
    <property type="component" value="Unassembled WGS sequence"/>
</dbReference>
<comment type="caution">
    <text evidence="4">The sequence shown here is derived from an EMBL/GenBank/DDBJ whole genome shotgun (WGS) entry which is preliminary data.</text>
</comment>
<protein>
    <submittedName>
        <fullName evidence="4">Major royal jelly protein</fullName>
    </submittedName>
</protein>
<evidence type="ECO:0000313" key="4">
    <source>
        <dbReference type="EMBL" id="EAU66031.1"/>
    </source>
</evidence>
<evidence type="ECO:0000256" key="1">
    <source>
        <dbReference type="ARBA" id="ARBA00004613"/>
    </source>
</evidence>
<dbReference type="PATRIC" id="fig|378806.16.peg.5129"/>
<gene>
    <name evidence="4" type="ORF">STIAU_4830</name>
</gene>
<keyword evidence="2" id="KW-0964">Secreted</keyword>
<dbReference type="InterPro" id="IPR011042">
    <property type="entry name" value="6-blade_b-propeller_TolB-like"/>
</dbReference>
<sequence length="384" mass="42227">MFVSPSAFFASRKEPRMSRMKTLLPSLIAAVAVFGSPLAPLAQAAPPTLTIAAESRGMIWNGAAVDDQGRMLVSAPRWTGSQGPSVAEIDAKGQPVPFPDAAWNDWQPGKDPSKGFINVNAIHRGENHDLWVVDTGASDFGGTVVPGGAKLVRIDLKTRQVARVYVLGPEAATANSYVDDIRFHGRQAYLTDAGRPGIIVLNLDTGAARRVLDQSPFTTAPDDRPITLGGKTVLAPEGQPLKVHSDPLEVSPDGRWLYFAPLAGPLWRIETRWLDDPRVDPATLASHVERWFDLPAVGGTAMDRKGNLYFTDLATSSLRKLTPDRRVETVLTDPRLHWADAPYLDRRGTLWLPVPQMDRVALFNNRESKIEWPIRLYRVDLPKP</sequence>
<dbReference type="GO" id="GO:0005576">
    <property type="term" value="C:extracellular region"/>
    <property type="evidence" value="ECO:0007669"/>
    <property type="project" value="UniProtKB-SubCell"/>
</dbReference>
<feature type="chain" id="PRO_5004167041" evidence="3">
    <location>
        <begin position="45"/>
        <end position="384"/>
    </location>
</feature>
<dbReference type="PANTHER" id="PTHR10009:SF18">
    <property type="entry name" value="PROTEIN YELLOW-LIKE PROTEIN"/>
    <property type="match status" value="1"/>
</dbReference>
<accession>Q08ZV6</accession>
<dbReference type="EMBL" id="AAMD01000066">
    <property type="protein sequence ID" value="EAU66031.1"/>
    <property type="molecule type" value="Genomic_DNA"/>
</dbReference>
<comment type="subcellular location">
    <subcellularLocation>
        <location evidence="1">Secreted</location>
    </subcellularLocation>
</comment>
<dbReference type="SUPFAM" id="SSF63829">
    <property type="entry name" value="Calcium-dependent phosphotriesterase"/>
    <property type="match status" value="1"/>
</dbReference>
<dbReference type="PANTHER" id="PTHR10009">
    <property type="entry name" value="PROTEIN YELLOW-RELATED"/>
    <property type="match status" value="1"/>
</dbReference>
<dbReference type="InterPro" id="IPR017996">
    <property type="entry name" value="MRJP/yellow-related"/>
</dbReference>
<evidence type="ECO:0000256" key="3">
    <source>
        <dbReference type="SAM" id="SignalP"/>
    </source>
</evidence>
<evidence type="ECO:0000313" key="5">
    <source>
        <dbReference type="Proteomes" id="UP000032702"/>
    </source>
</evidence>
<proteinExistence type="predicted"/>
<reference evidence="4 5" key="1">
    <citation type="submission" date="2006-04" db="EMBL/GenBank/DDBJ databases">
        <authorList>
            <person name="Nierman W.C."/>
        </authorList>
    </citation>
    <scope>NUCLEOTIDE SEQUENCE [LARGE SCALE GENOMIC DNA]</scope>
    <source>
        <strain evidence="4 5">DW4/3-1</strain>
    </source>
</reference>
<evidence type="ECO:0000256" key="2">
    <source>
        <dbReference type="ARBA" id="ARBA00022525"/>
    </source>
</evidence>
<dbReference type="Pfam" id="PF03022">
    <property type="entry name" value="MRJP"/>
    <property type="match status" value="1"/>
</dbReference>
<organism evidence="4 5">
    <name type="scientific">Stigmatella aurantiaca (strain DW4/3-1)</name>
    <dbReference type="NCBI Taxonomy" id="378806"/>
    <lineage>
        <taxon>Bacteria</taxon>
        <taxon>Pseudomonadati</taxon>
        <taxon>Myxococcota</taxon>
        <taxon>Myxococcia</taxon>
        <taxon>Myxococcales</taxon>
        <taxon>Cystobacterineae</taxon>
        <taxon>Archangiaceae</taxon>
        <taxon>Stigmatella</taxon>
    </lineage>
</organism>
<feature type="signal peptide" evidence="3">
    <location>
        <begin position="1"/>
        <end position="44"/>
    </location>
</feature>
<dbReference type="AlphaFoldDB" id="Q08ZV6"/>
<name>Q08ZV6_STIAD</name>
<dbReference type="Gene3D" id="2.120.10.30">
    <property type="entry name" value="TolB, C-terminal domain"/>
    <property type="match status" value="1"/>
</dbReference>
<keyword evidence="3" id="KW-0732">Signal</keyword>